<dbReference type="RefSeq" id="WP_238588688.1">
    <property type="nucleotide sequence ID" value="NZ_AZXY01000008.1"/>
</dbReference>
<evidence type="ECO:0000313" key="2">
    <source>
        <dbReference type="EMBL" id="KSZ57705.1"/>
    </source>
</evidence>
<dbReference type="NCBIfam" id="NF038354">
    <property type="entry name" value="trnsprt_adja_43"/>
    <property type="match status" value="1"/>
</dbReference>
<dbReference type="Proteomes" id="UP000053060">
    <property type="component" value="Unassembled WGS sequence"/>
</dbReference>
<gene>
    <name evidence="2" type="ORF">Z045_17315</name>
</gene>
<dbReference type="EMBL" id="AZXY01000008">
    <property type="protein sequence ID" value="KSZ57705.1"/>
    <property type="molecule type" value="Genomic_DNA"/>
</dbReference>
<protein>
    <submittedName>
        <fullName evidence="2">Membrane protein</fullName>
    </submittedName>
</protein>
<organism evidence="2 3">
    <name type="scientific">Rhodococcus pyridinivorans KG-16</name>
    <dbReference type="NCBI Taxonomy" id="1441730"/>
    <lineage>
        <taxon>Bacteria</taxon>
        <taxon>Bacillati</taxon>
        <taxon>Actinomycetota</taxon>
        <taxon>Actinomycetes</taxon>
        <taxon>Mycobacteriales</taxon>
        <taxon>Nocardiaceae</taxon>
        <taxon>Rhodococcus</taxon>
    </lineage>
</organism>
<comment type="caution">
    <text evidence="2">The sequence shown here is derived from an EMBL/GenBank/DDBJ whole genome shotgun (WGS) entry which is preliminary data.</text>
</comment>
<evidence type="ECO:0000313" key="3">
    <source>
        <dbReference type="Proteomes" id="UP000053060"/>
    </source>
</evidence>
<sequence length="43" mass="4863">MSTLALTVYVLIWPVLVAGVLAVLCRGFFKEWLQARRNGEDLI</sequence>
<dbReference type="InterPro" id="IPR049820">
    <property type="entry name" value="Trnsprt_adja_ssu-like"/>
</dbReference>
<proteinExistence type="predicted"/>
<dbReference type="AlphaFoldDB" id="A0A0V9UI83"/>
<feature type="transmembrane region" description="Helical" evidence="1">
    <location>
        <begin position="6"/>
        <end position="29"/>
    </location>
</feature>
<keyword evidence="1" id="KW-1133">Transmembrane helix</keyword>
<keyword evidence="1" id="KW-0812">Transmembrane</keyword>
<accession>A0A0V9UI83</accession>
<name>A0A0V9UI83_9NOCA</name>
<reference evidence="2 3" key="2">
    <citation type="journal article" date="2016" name="Genome Announc.">
        <title>Draft Genome Sequence of a Versatile Hydrocarbon-Degrading Bacterium, Rhodococcus pyridinivorans Strain KG-16, Collected from Oil Fields in India.</title>
        <authorList>
            <person name="Aggarwal R.K."/>
            <person name="Dawar C."/>
            <person name="Phanindranath R."/>
            <person name="Mutnuri L."/>
            <person name="Dayal A.M."/>
        </authorList>
    </citation>
    <scope>NUCLEOTIDE SEQUENCE [LARGE SCALE GENOMIC DNA]</scope>
    <source>
        <strain evidence="2 3">KG-16</strain>
    </source>
</reference>
<dbReference type="PATRIC" id="fig|1441730.3.peg.3613"/>
<reference evidence="3" key="1">
    <citation type="submission" date="2015-01" db="EMBL/GenBank/DDBJ databases">
        <title>Draft genome sequence of Rhodococcus pyridinivorans strain KG-16, a hydrocarbon-degrading bacterium.</title>
        <authorList>
            <person name="Aggarwal R.K."/>
            <person name="Dawar C."/>
        </authorList>
    </citation>
    <scope>NUCLEOTIDE SEQUENCE [LARGE SCALE GENOMIC DNA]</scope>
    <source>
        <strain evidence="3">KG-16</strain>
    </source>
</reference>
<evidence type="ECO:0000256" key="1">
    <source>
        <dbReference type="SAM" id="Phobius"/>
    </source>
</evidence>
<keyword evidence="1" id="KW-0472">Membrane</keyword>